<comment type="caution">
    <text evidence="1">The sequence shown here is derived from an EMBL/GenBank/DDBJ whole genome shotgun (WGS) entry which is preliminary data.</text>
</comment>
<dbReference type="EMBL" id="ML996230">
    <property type="protein sequence ID" value="KAF2729945.1"/>
    <property type="molecule type" value="Genomic_DNA"/>
</dbReference>
<gene>
    <name evidence="1" type="ORF">EJ04DRAFT_57172</name>
</gene>
<organism evidence="1 2">
    <name type="scientific">Polyplosphaeria fusca</name>
    <dbReference type="NCBI Taxonomy" id="682080"/>
    <lineage>
        <taxon>Eukaryota</taxon>
        <taxon>Fungi</taxon>
        <taxon>Dikarya</taxon>
        <taxon>Ascomycota</taxon>
        <taxon>Pezizomycotina</taxon>
        <taxon>Dothideomycetes</taxon>
        <taxon>Pleosporomycetidae</taxon>
        <taxon>Pleosporales</taxon>
        <taxon>Tetraplosphaeriaceae</taxon>
        <taxon>Polyplosphaeria</taxon>
    </lineage>
</organism>
<sequence length="154" mass="16678">MLTIGNKANGSVLHCLPRLPSRLVATARLVAPARQQLAQCCLFFCLATTQYCLLLCPLLFEPHSSIAPGSYCRRIHIHYATPPRAASRQPAALCECASAATCLHCLAQGRDTCGHLHQPDYIPTPPPLLYFQPCHALQNPWPSPTPSLSPSAPS</sequence>
<name>A0A9P4UZ86_9PLEO</name>
<dbReference type="AlphaFoldDB" id="A0A9P4UZ86"/>
<evidence type="ECO:0000313" key="2">
    <source>
        <dbReference type="Proteomes" id="UP000799444"/>
    </source>
</evidence>
<accession>A0A9P4UZ86</accession>
<protein>
    <submittedName>
        <fullName evidence="1">Uncharacterized protein</fullName>
    </submittedName>
</protein>
<evidence type="ECO:0000313" key="1">
    <source>
        <dbReference type="EMBL" id="KAF2729945.1"/>
    </source>
</evidence>
<dbReference type="Proteomes" id="UP000799444">
    <property type="component" value="Unassembled WGS sequence"/>
</dbReference>
<keyword evidence="2" id="KW-1185">Reference proteome</keyword>
<proteinExistence type="predicted"/>
<reference evidence="1" key="1">
    <citation type="journal article" date="2020" name="Stud. Mycol.">
        <title>101 Dothideomycetes genomes: a test case for predicting lifestyles and emergence of pathogens.</title>
        <authorList>
            <person name="Haridas S."/>
            <person name="Albert R."/>
            <person name="Binder M."/>
            <person name="Bloem J."/>
            <person name="Labutti K."/>
            <person name="Salamov A."/>
            <person name="Andreopoulos B."/>
            <person name="Baker S."/>
            <person name="Barry K."/>
            <person name="Bills G."/>
            <person name="Bluhm B."/>
            <person name="Cannon C."/>
            <person name="Castanera R."/>
            <person name="Culley D."/>
            <person name="Daum C."/>
            <person name="Ezra D."/>
            <person name="Gonzalez J."/>
            <person name="Henrissat B."/>
            <person name="Kuo A."/>
            <person name="Liang C."/>
            <person name="Lipzen A."/>
            <person name="Lutzoni F."/>
            <person name="Magnuson J."/>
            <person name="Mondo S."/>
            <person name="Nolan M."/>
            <person name="Ohm R."/>
            <person name="Pangilinan J."/>
            <person name="Park H.-J."/>
            <person name="Ramirez L."/>
            <person name="Alfaro M."/>
            <person name="Sun H."/>
            <person name="Tritt A."/>
            <person name="Yoshinaga Y."/>
            <person name="Zwiers L.-H."/>
            <person name="Turgeon B."/>
            <person name="Goodwin S."/>
            <person name="Spatafora J."/>
            <person name="Crous P."/>
            <person name="Grigoriev I."/>
        </authorList>
    </citation>
    <scope>NUCLEOTIDE SEQUENCE</scope>
    <source>
        <strain evidence="1">CBS 125425</strain>
    </source>
</reference>